<reference evidence="3" key="2">
    <citation type="submission" date="2015-01" db="EMBL/GenBank/DDBJ databases">
        <title>Evolutionary Origins and Diversification of the Mycorrhizal Mutualists.</title>
        <authorList>
            <consortium name="DOE Joint Genome Institute"/>
            <consortium name="Mycorrhizal Genomics Consortium"/>
            <person name="Kohler A."/>
            <person name="Kuo A."/>
            <person name="Nagy L.G."/>
            <person name="Floudas D."/>
            <person name="Copeland A."/>
            <person name="Barry K.W."/>
            <person name="Cichocki N."/>
            <person name="Veneault-Fourrey C."/>
            <person name="LaButti K."/>
            <person name="Lindquist E.A."/>
            <person name="Lipzen A."/>
            <person name="Lundell T."/>
            <person name="Morin E."/>
            <person name="Murat C."/>
            <person name="Riley R."/>
            <person name="Ohm R."/>
            <person name="Sun H."/>
            <person name="Tunlid A."/>
            <person name="Henrissat B."/>
            <person name="Grigoriev I.V."/>
            <person name="Hibbett D.S."/>
            <person name="Martin F."/>
        </authorList>
    </citation>
    <scope>NUCLEOTIDE SEQUENCE [LARGE SCALE GENOMIC DNA]</scope>
    <source>
        <strain evidence="3">Marx 270</strain>
    </source>
</reference>
<feature type="compositionally biased region" description="Basic and acidic residues" evidence="1">
    <location>
        <begin position="1"/>
        <end position="15"/>
    </location>
</feature>
<sequence>MPPKHDLPEMKEPPAKRTRSGASTVVPKTIIIPAANPRQQTHAPVSPDVIMPASPTADTLKGNAELSSPAMTVSSSAEDASDESTHTLGSIENADNAHSSATNVDAGLDLAEKPNISCAVRQLPYKIPLKEAPSTTGAMTVGAIVPTEIGCFIDDDRISGCSEALQNRIRAISSYRNEHANTYAIGHLPWTATWGRADPYNDRSKELCDAINYERLTIWIPGHISHVWFLKNGAPDNQCSVSVLPLSDAVGRYADQLICGLSTPALTVSDDLTTVLVRAVRWQSPRNGGSCTLFNSVYDARQILQAKSAMRKFAATDLKKRDLVVLETCLIRYRQKDLGGRWSIFRAQFELQAVYLLQDGPEIDEERVENETEITDLAL</sequence>
<evidence type="ECO:0000313" key="3">
    <source>
        <dbReference type="Proteomes" id="UP000054217"/>
    </source>
</evidence>
<feature type="region of interest" description="Disordered" evidence="1">
    <location>
        <begin position="1"/>
        <end position="86"/>
    </location>
</feature>
<protein>
    <submittedName>
        <fullName evidence="2">Uncharacterized protein</fullName>
    </submittedName>
</protein>
<dbReference type="HOGENOM" id="CLU_045158_1_0_1"/>
<dbReference type="AlphaFoldDB" id="A0A0C3PAU6"/>
<accession>A0A0C3PAU6</accession>
<gene>
    <name evidence="2" type="ORF">M404DRAFT_25872</name>
</gene>
<evidence type="ECO:0000256" key="1">
    <source>
        <dbReference type="SAM" id="MobiDB-lite"/>
    </source>
</evidence>
<reference evidence="2 3" key="1">
    <citation type="submission" date="2014-04" db="EMBL/GenBank/DDBJ databases">
        <authorList>
            <consortium name="DOE Joint Genome Institute"/>
            <person name="Kuo A."/>
            <person name="Kohler A."/>
            <person name="Costa M.D."/>
            <person name="Nagy L.G."/>
            <person name="Floudas D."/>
            <person name="Copeland A."/>
            <person name="Barry K.W."/>
            <person name="Cichocki N."/>
            <person name="Veneault-Fourrey C."/>
            <person name="LaButti K."/>
            <person name="Lindquist E.A."/>
            <person name="Lipzen A."/>
            <person name="Lundell T."/>
            <person name="Morin E."/>
            <person name="Murat C."/>
            <person name="Sun H."/>
            <person name="Tunlid A."/>
            <person name="Henrissat B."/>
            <person name="Grigoriev I.V."/>
            <person name="Hibbett D.S."/>
            <person name="Martin F."/>
            <person name="Nordberg H.P."/>
            <person name="Cantor M.N."/>
            <person name="Hua S.X."/>
        </authorList>
    </citation>
    <scope>NUCLEOTIDE SEQUENCE [LARGE SCALE GENOMIC DNA]</scope>
    <source>
        <strain evidence="2 3">Marx 270</strain>
    </source>
</reference>
<dbReference type="InParanoid" id="A0A0C3PAU6"/>
<dbReference type="Proteomes" id="UP000054217">
    <property type="component" value="Unassembled WGS sequence"/>
</dbReference>
<keyword evidence="3" id="KW-1185">Reference proteome</keyword>
<name>A0A0C3PAU6_PISTI</name>
<dbReference type="OrthoDB" id="3066210at2759"/>
<organism evidence="2 3">
    <name type="scientific">Pisolithus tinctorius Marx 270</name>
    <dbReference type="NCBI Taxonomy" id="870435"/>
    <lineage>
        <taxon>Eukaryota</taxon>
        <taxon>Fungi</taxon>
        <taxon>Dikarya</taxon>
        <taxon>Basidiomycota</taxon>
        <taxon>Agaricomycotina</taxon>
        <taxon>Agaricomycetes</taxon>
        <taxon>Agaricomycetidae</taxon>
        <taxon>Boletales</taxon>
        <taxon>Sclerodermatineae</taxon>
        <taxon>Pisolithaceae</taxon>
        <taxon>Pisolithus</taxon>
    </lineage>
</organism>
<dbReference type="EMBL" id="KN831969">
    <property type="protein sequence ID" value="KIO04759.1"/>
    <property type="molecule type" value="Genomic_DNA"/>
</dbReference>
<proteinExistence type="predicted"/>
<evidence type="ECO:0000313" key="2">
    <source>
        <dbReference type="EMBL" id="KIO04759.1"/>
    </source>
</evidence>